<feature type="transmembrane region" description="Helical" evidence="1">
    <location>
        <begin position="84"/>
        <end position="117"/>
    </location>
</feature>
<dbReference type="RefSeq" id="WP_126673705.1">
    <property type="nucleotide sequence ID" value="NZ_RYZR01000005.1"/>
</dbReference>
<gene>
    <name evidence="2" type="ORF">EKH79_10365</name>
</gene>
<evidence type="ECO:0000313" key="2">
    <source>
        <dbReference type="EMBL" id="RUL64425.1"/>
    </source>
</evidence>
<dbReference type="AlphaFoldDB" id="A0A432LTV2"/>
<feature type="transmembrane region" description="Helical" evidence="1">
    <location>
        <begin position="56"/>
        <end position="78"/>
    </location>
</feature>
<sequence>MTAKRTIHALLPWLMLVVIGLASAWLRYRFIEPAALAHMCDEGNAHIPASCGFRHAVVIGFNTYSFGIAALVVMAVALVSKNRFVAWLAAALGLFAIIIYCYYAGAIALLVGCLRFLRLQANRMATSVDPYRHGDRNVQTQP</sequence>
<keyword evidence="1" id="KW-0812">Transmembrane</keyword>
<keyword evidence="1" id="KW-1133">Transmembrane helix</keyword>
<evidence type="ECO:0000313" key="3">
    <source>
        <dbReference type="Proteomes" id="UP000267077"/>
    </source>
</evidence>
<evidence type="ECO:0000256" key="1">
    <source>
        <dbReference type="SAM" id="Phobius"/>
    </source>
</evidence>
<dbReference type="EMBL" id="RYZR01000005">
    <property type="protein sequence ID" value="RUL64425.1"/>
    <property type="molecule type" value="Genomic_DNA"/>
</dbReference>
<feature type="transmembrane region" description="Helical" evidence="1">
    <location>
        <begin position="6"/>
        <end position="26"/>
    </location>
</feature>
<keyword evidence="3" id="KW-1185">Reference proteome</keyword>
<comment type="caution">
    <text evidence="2">The sequence shown here is derived from an EMBL/GenBank/DDBJ whole genome shotgun (WGS) entry which is preliminary data.</text>
</comment>
<dbReference type="Proteomes" id="UP000267077">
    <property type="component" value="Unassembled WGS sequence"/>
</dbReference>
<name>A0A432LTV2_9GAMM</name>
<evidence type="ECO:0008006" key="4">
    <source>
        <dbReference type="Google" id="ProtNLM"/>
    </source>
</evidence>
<organism evidence="2 3">
    <name type="scientific">Dyella dinghuensis</name>
    <dbReference type="NCBI Taxonomy" id="1920169"/>
    <lineage>
        <taxon>Bacteria</taxon>
        <taxon>Pseudomonadati</taxon>
        <taxon>Pseudomonadota</taxon>
        <taxon>Gammaproteobacteria</taxon>
        <taxon>Lysobacterales</taxon>
        <taxon>Rhodanobacteraceae</taxon>
        <taxon>Dyella</taxon>
    </lineage>
</organism>
<reference evidence="2 3" key="1">
    <citation type="submission" date="2018-12" db="EMBL/GenBank/DDBJ databases">
        <title>Dyella dinghuensis sp. nov. DHOA06 and Dyella choica sp. nov. 4M-K27, isolated from forest soil.</title>
        <authorList>
            <person name="Qiu L.-H."/>
            <person name="Gao Z.-H."/>
        </authorList>
    </citation>
    <scope>NUCLEOTIDE SEQUENCE [LARGE SCALE GENOMIC DNA]</scope>
    <source>
        <strain evidence="2 3">DHOA06</strain>
    </source>
</reference>
<dbReference type="OrthoDB" id="5953191at2"/>
<protein>
    <recommendedName>
        <fullName evidence="4">Vitamin K epoxide reductase domain-containing protein</fullName>
    </recommendedName>
</protein>
<keyword evidence="1" id="KW-0472">Membrane</keyword>
<accession>A0A432LTV2</accession>
<proteinExistence type="predicted"/>